<evidence type="ECO:0000313" key="2">
    <source>
        <dbReference type="EMBL" id="KAK9794009.1"/>
    </source>
</evidence>
<dbReference type="AlphaFoldDB" id="A0AAW1NPK9"/>
<organism evidence="2 3">
    <name type="scientific">Symbiochloris irregularis</name>
    <dbReference type="NCBI Taxonomy" id="706552"/>
    <lineage>
        <taxon>Eukaryota</taxon>
        <taxon>Viridiplantae</taxon>
        <taxon>Chlorophyta</taxon>
        <taxon>core chlorophytes</taxon>
        <taxon>Trebouxiophyceae</taxon>
        <taxon>Trebouxiales</taxon>
        <taxon>Trebouxiaceae</taxon>
        <taxon>Symbiochloris</taxon>
    </lineage>
</organism>
<dbReference type="PANTHER" id="PTHR43081:SF1">
    <property type="entry name" value="ADENYLATE CYCLASE, TERMINAL-DIFFERENTIATION SPECIFIC"/>
    <property type="match status" value="1"/>
</dbReference>
<keyword evidence="3" id="KW-1185">Reference proteome</keyword>
<feature type="region of interest" description="Disordered" evidence="1">
    <location>
        <begin position="283"/>
        <end position="341"/>
    </location>
</feature>
<gene>
    <name evidence="2" type="ORF">WJX73_008843</name>
</gene>
<protein>
    <submittedName>
        <fullName evidence="2">Uncharacterized protein</fullName>
    </submittedName>
</protein>
<dbReference type="Proteomes" id="UP001465755">
    <property type="component" value="Unassembled WGS sequence"/>
</dbReference>
<proteinExistence type="predicted"/>
<dbReference type="InterPro" id="IPR050697">
    <property type="entry name" value="Adenylyl/Guanylyl_Cyclase_3/4"/>
</dbReference>
<sequence>MLFQSPTWRCILPVKKGTAAPDDREPKINPACTVIVLSMGTHLLSGDPGPQQLMQIAIPGLEDRTRALPPLKTPPEAMLSPGYFDAPGAKQCPLPCGLKTAKASLPHMVICFCAINCFKNMKEADWEATQRTLIIYQKTIRRCLKFFGGYECQEINEKATFMLAFDYPDAAARFCLQVQQEMLGEEYSDEELRLPNCGIVMSEQMQPLWQGPRISMGLYEDKPEFVMPHATSGRADYDGSIKSRAARFSGAAQGGQILMSLATAEGLRKEWSGQRVDLSTQLEDPERAARQHQAGAFASNSTGGDEALSPVRRDARTPERWPSWQGKPSLRKSDSEMSSMSVGTVRNGNGQGGMGQMRRTQSNLNWTPVQNVQFHHVGSRNFKGMPQAQQVSCPALMDIVDLAAVAGRGLLVTQNSELFMRL</sequence>
<dbReference type="EMBL" id="JALJOQ010000145">
    <property type="protein sequence ID" value="KAK9794009.1"/>
    <property type="molecule type" value="Genomic_DNA"/>
</dbReference>
<reference evidence="2 3" key="1">
    <citation type="journal article" date="2024" name="Nat. Commun.">
        <title>Phylogenomics reveals the evolutionary origins of lichenization in chlorophyte algae.</title>
        <authorList>
            <person name="Puginier C."/>
            <person name="Libourel C."/>
            <person name="Otte J."/>
            <person name="Skaloud P."/>
            <person name="Haon M."/>
            <person name="Grisel S."/>
            <person name="Petersen M."/>
            <person name="Berrin J.G."/>
            <person name="Delaux P.M."/>
            <person name="Dal Grande F."/>
            <person name="Keller J."/>
        </authorList>
    </citation>
    <scope>NUCLEOTIDE SEQUENCE [LARGE SCALE GENOMIC DNA]</scope>
    <source>
        <strain evidence="2 3">SAG 2036</strain>
    </source>
</reference>
<comment type="caution">
    <text evidence="2">The sequence shown here is derived from an EMBL/GenBank/DDBJ whole genome shotgun (WGS) entry which is preliminary data.</text>
</comment>
<dbReference type="Gene3D" id="3.30.70.1230">
    <property type="entry name" value="Nucleotide cyclase"/>
    <property type="match status" value="1"/>
</dbReference>
<name>A0AAW1NPK9_9CHLO</name>
<dbReference type="SUPFAM" id="SSF55073">
    <property type="entry name" value="Nucleotide cyclase"/>
    <property type="match status" value="1"/>
</dbReference>
<dbReference type="InterPro" id="IPR029787">
    <property type="entry name" value="Nucleotide_cyclase"/>
</dbReference>
<evidence type="ECO:0000256" key="1">
    <source>
        <dbReference type="SAM" id="MobiDB-lite"/>
    </source>
</evidence>
<dbReference type="PANTHER" id="PTHR43081">
    <property type="entry name" value="ADENYLATE CYCLASE, TERMINAL-DIFFERENTIATION SPECIFIC-RELATED"/>
    <property type="match status" value="1"/>
</dbReference>
<evidence type="ECO:0000313" key="3">
    <source>
        <dbReference type="Proteomes" id="UP001465755"/>
    </source>
</evidence>
<accession>A0AAW1NPK9</accession>